<evidence type="ECO:0000256" key="2">
    <source>
        <dbReference type="ARBA" id="ARBA00022771"/>
    </source>
</evidence>
<proteinExistence type="predicted"/>
<organism evidence="10">
    <name type="scientific">Capitella teleta</name>
    <name type="common">Polychaete worm</name>
    <dbReference type="NCBI Taxonomy" id="283909"/>
    <lineage>
        <taxon>Eukaryota</taxon>
        <taxon>Metazoa</taxon>
        <taxon>Spiralia</taxon>
        <taxon>Lophotrochozoa</taxon>
        <taxon>Annelida</taxon>
        <taxon>Polychaeta</taxon>
        <taxon>Sedentaria</taxon>
        <taxon>Scolecida</taxon>
        <taxon>Capitellidae</taxon>
        <taxon>Capitella</taxon>
    </lineage>
</organism>
<dbReference type="PROSITE" id="PS00031">
    <property type="entry name" value="NUCLEAR_REC_DBD_1"/>
    <property type="match status" value="1"/>
</dbReference>
<evidence type="ECO:0000313" key="10">
    <source>
        <dbReference type="EMBL" id="ELU03757.1"/>
    </source>
</evidence>
<gene>
    <name evidence="10" type="ORF">CAPTEDRAFT_101804</name>
</gene>
<dbReference type="GO" id="GO:0008270">
    <property type="term" value="F:zinc ion binding"/>
    <property type="evidence" value="ECO:0007669"/>
    <property type="project" value="UniProtKB-KW"/>
</dbReference>
<protein>
    <recommendedName>
        <fullName evidence="9">Nuclear receptor domain-containing protein</fullName>
    </recommendedName>
</protein>
<keyword evidence="1" id="KW-0479">Metal-binding</keyword>
<dbReference type="HOGENOM" id="CLU_107756_0_0_1"/>
<dbReference type="GO" id="GO:0045944">
    <property type="term" value="P:positive regulation of transcription by RNA polymerase II"/>
    <property type="evidence" value="ECO:0007669"/>
    <property type="project" value="TreeGrafter"/>
</dbReference>
<dbReference type="EMBL" id="AMQN01008342">
    <property type="status" value="NOT_ANNOTATED_CDS"/>
    <property type="molecule type" value="Genomic_DNA"/>
</dbReference>
<evidence type="ECO:0000256" key="4">
    <source>
        <dbReference type="ARBA" id="ARBA00023015"/>
    </source>
</evidence>
<sequence length="204" mass="22632">MDDQQQHLCQVCGDVAAGFHCGAYVCEACKKFFVRCLKQDAGMKFVCPRNNQCDITKDTRTQCQRCRYRKCLALGMYKPGGANISSEICHIPCSVCGAPSSGFHFGAITCEGCKGFFRRTIKERDILKYQCSREGTCIITTATRNICKFCRYQKCLDAGMKADGECIYSKNRRVVFKLGPVCSCLCKWKIVASPALCGLLGMIG</sequence>
<dbReference type="PANTHER" id="PTHR24082">
    <property type="entry name" value="NUCLEAR HORMONE RECEPTOR"/>
    <property type="match status" value="1"/>
</dbReference>
<dbReference type="GO" id="GO:0004879">
    <property type="term" value="F:nuclear receptor activity"/>
    <property type="evidence" value="ECO:0007669"/>
    <property type="project" value="TreeGrafter"/>
</dbReference>
<keyword evidence="3" id="KW-0862">Zinc</keyword>
<dbReference type="GO" id="GO:0030154">
    <property type="term" value="P:cell differentiation"/>
    <property type="evidence" value="ECO:0007669"/>
    <property type="project" value="TreeGrafter"/>
</dbReference>
<evidence type="ECO:0000256" key="8">
    <source>
        <dbReference type="ARBA" id="ARBA00023242"/>
    </source>
</evidence>
<name>R7UKE9_CAPTE</name>
<keyword evidence="2" id="KW-0863">Zinc-finger</keyword>
<evidence type="ECO:0000256" key="1">
    <source>
        <dbReference type="ARBA" id="ARBA00022723"/>
    </source>
</evidence>
<dbReference type="EnsemblMetazoa" id="CapteT101804">
    <property type="protein sequence ID" value="CapteP101804"/>
    <property type="gene ID" value="CapteG101804"/>
</dbReference>
<dbReference type="InterPro" id="IPR013088">
    <property type="entry name" value="Znf_NHR/GATA"/>
</dbReference>
<dbReference type="OrthoDB" id="5771769at2759"/>
<keyword evidence="12" id="KW-1185">Reference proteome</keyword>
<dbReference type="Gene3D" id="3.30.50.10">
    <property type="entry name" value="Erythroid Transcription Factor GATA-1, subunit A"/>
    <property type="match status" value="2"/>
</dbReference>
<keyword evidence="5" id="KW-0238">DNA-binding</keyword>
<dbReference type="PRINTS" id="PR00047">
    <property type="entry name" value="STROIDFINGER"/>
</dbReference>
<reference evidence="12" key="1">
    <citation type="submission" date="2012-12" db="EMBL/GenBank/DDBJ databases">
        <authorList>
            <person name="Hellsten U."/>
            <person name="Grimwood J."/>
            <person name="Chapman J.A."/>
            <person name="Shapiro H."/>
            <person name="Aerts A."/>
            <person name="Otillar R.P."/>
            <person name="Terry A.Y."/>
            <person name="Boore J.L."/>
            <person name="Simakov O."/>
            <person name="Marletaz F."/>
            <person name="Cho S.-J."/>
            <person name="Edsinger-Gonzales E."/>
            <person name="Havlak P."/>
            <person name="Kuo D.-H."/>
            <person name="Larsson T."/>
            <person name="Lv J."/>
            <person name="Arendt D."/>
            <person name="Savage R."/>
            <person name="Osoegawa K."/>
            <person name="de Jong P."/>
            <person name="Lindberg D.R."/>
            <person name="Seaver E.C."/>
            <person name="Weisblat D.A."/>
            <person name="Putnam N.H."/>
            <person name="Grigoriev I.V."/>
            <person name="Rokhsar D.S."/>
        </authorList>
    </citation>
    <scope>NUCLEOTIDE SEQUENCE</scope>
    <source>
        <strain evidence="12">I ESC-2004</strain>
    </source>
</reference>
<evidence type="ECO:0000256" key="3">
    <source>
        <dbReference type="ARBA" id="ARBA00022833"/>
    </source>
</evidence>
<dbReference type="OMA" id="DINCIPC"/>
<dbReference type="InterPro" id="IPR050234">
    <property type="entry name" value="Nuclear_hormone_rcpt_NR1"/>
</dbReference>
<evidence type="ECO:0000256" key="6">
    <source>
        <dbReference type="ARBA" id="ARBA00023163"/>
    </source>
</evidence>
<dbReference type="EMBL" id="KB302909">
    <property type="protein sequence ID" value="ELU03757.1"/>
    <property type="molecule type" value="Genomic_DNA"/>
</dbReference>
<feature type="domain" description="Nuclear receptor" evidence="9">
    <location>
        <begin position="6"/>
        <end position="83"/>
    </location>
</feature>
<dbReference type="GO" id="GO:0009755">
    <property type="term" value="P:hormone-mediated signaling pathway"/>
    <property type="evidence" value="ECO:0007669"/>
    <property type="project" value="TreeGrafter"/>
</dbReference>
<feature type="domain" description="Nuclear receptor" evidence="9">
    <location>
        <begin position="90"/>
        <end position="167"/>
    </location>
</feature>
<dbReference type="PROSITE" id="PS51030">
    <property type="entry name" value="NUCLEAR_REC_DBD_2"/>
    <property type="match status" value="2"/>
</dbReference>
<keyword evidence="4" id="KW-0805">Transcription regulation</keyword>
<evidence type="ECO:0000256" key="7">
    <source>
        <dbReference type="ARBA" id="ARBA00023170"/>
    </source>
</evidence>
<dbReference type="SMART" id="SM00399">
    <property type="entry name" value="ZnF_C4"/>
    <property type="match status" value="2"/>
</dbReference>
<evidence type="ECO:0000256" key="5">
    <source>
        <dbReference type="ARBA" id="ARBA00023125"/>
    </source>
</evidence>
<keyword evidence="8" id="KW-0539">Nucleus</keyword>
<dbReference type="GO" id="GO:0000122">
    <property type="term" value="P:negative regulation of transcription by RNA polymerase II"/>
    <property type="evidence" value="ECO:0007669"/>
    <property type="project" value="TreeGrafter"/>
</dbReference>
<dbReference type="PANTHER" id="PTHR24082:SF473">
    <property type="entry name" value="ECDYSONE-INDUCED PROTEIN 75B, ISOFORM B"/>
    <property type="match status" value="1"/>
</dbReference>
<dbReference type="GO" id="GO:0000978">
    <property type="term" value="F:RNA polymerase II cis-regulatory region sequence-specific DNA binding"/>
    <property type="evidence" value="ECO:0007669"/>
    <property type="project" value="TreeGrafter"/>
</dbReference>
<evidence type="ECO:0000313" key="11">
    <source>
        <dbReference type="EnsemblMetazoa" id="CapteP101804"/>
    </source>
</evidence>
<accession>R7UKE9</accession>
<dbReference type="Pfam" id="PF00105">
    <property type="entry name" value="zf-C4"/>
    <property type="match status" value="2"/>
</dbReference>
<evidence type="ECO:0000259" key="9">
    <source>
        <dbReference type="PROSITE" id="PS51030"/>
    </source>
</evidence>
<reference evidence="11" key="3">
    <citation type="submission" date="2015-06" db="UniProtKB">
        <authorList>
            <consortium name="EnsemblMetazoa"/>
        </authorList>
    </citation>
    <scope>IDENTIFICATION</scope>
</reference>
<dbReference type="Proteomes" id="UP000014760">
    <property type="component" value="Unassembled WGS sequence"/>
</dbReference>
<keyword evidence="6" id="KW-0804">Transcription</keyword>
<dbReference type="AlphaFoldDB" id="R7UKE9"/>
<dbReference type="SUPFAM" id="SSF57716">
    <property type="entry name" value="Glucocorticoid receptor-like (DNA-binding domain)"/>
    <property type="match status" value="2"/>
</dbReference>
<dbReference type="InterPro" id="IPR001628">
    <property type="entry name" value="Znf_hrmn_rcpt"/>
</dbReference>
<dbReference type="STRING" id="283909.R7UKE9"/>
<evidence type="ECO:0000313" key="12">
    <source>
        <dbReference type="Proteomes" id="UP000014760"/>
    </source>
</evidence>
<keyword evidence="7" id="KW-0675">Receptor</keyword>
<reference evidence="10 12" key="2">
    <citation type="journal article" date="2013" name="Nature">
        <title>Insights into bilaterian evolution from three spiralian genomes.</title>
        <authorList>
            <person name="Simakov O."/>
            <person name="Marletaz F."/>
            <person name="Cho S.J."/>
            <person name="Edsinger-Gonzales E."/>
            <person name="Havlak P."/>
            <person name="Hellsten U."/>
            <person name="Kuo D.H."/>
            <person name="Larsson T."/>
            <person name="Lv J."/>
            <person name="Arendt D."/>
            <person name="Savage R."/>
            <person name="Osoegawa K."/>
            <person name="de Jong P."/>
            <person name="Grimwood J."/>
            <person name="Chapman J.A."/>
            <person name="Shapiro H."/>
            <person name="Aerts A."/>
            <person name="Otillar R.P."/>
            <person name="Terry A.Y."/>
            <person name="Boore J.L."/>
            <person name="Grigoriev I.V."/>
            <person name="Lindberg D.R."/>
            <person name="Seaver E.C."/>
            <person name="Weisblat D.A."/>
            <person name="Putnam N.H."/>
            <person name="Rokhsar D.S."/>
        </authorList>
    </citation>
    <scope>NUCLEOTIDE SEQUENCE</scope>
    <source>
        <strain evidence="10 12">I ESC-2004</strain>
    </source>
</reference>